<name>A0A8S5LL16_9CAUD</name>
<organism evidence="1">
    <name type="scientific">Siphoviridae sp. ctcPV5</name>
    <dbReference type="NCBI Taxonomy" id="2827582"/>
    <lineage>
        <taxon>Viruses</taxon>
        <taxon>Duplodnaviria</taxon>
        <taxon>Heunggongvirae</taxon>
        <taxon>Uroviricota</taxon>
        <taxon>Caudoviricetes</taxon>
    </lineage>
</organism>
<proteinExistence type="predicted"/>
<reference evidence="1" key="1">
    <citation type="journal article" date="2021" name="Proc. Natl. Acad. Sci. U.S.A.">
        <title>A Catalog of Tens of Thousands of Viruses from Human Metagenomes Reveals Hidden Associations with Chronic Diseases.</title>
        <authorList>
            <person name="Tisza M.J."/>
            <person name="Buck C.B."/>
        </authorList>
    </citation>
    <scope>NUCLEOTIDE SEQUENCE</scope>
    <source>
        <strain evidence="1">CtcPV5</strain>
    </source>
</reference>
<sequence length="67" mass="7826">MEIDAMNKEFLIITAANYNHYNYVYKLLRDGGMTKAKVSDVMNVSHQNADRFEYDYTNGTQKGLTRR</sequence>
<dbReference type="EMBL" id="BK015867">
    <property type="protein sequence ID" value="DAD70544.1"/>
    <property type="molecule type" value="Genomic_DNA"/>
</dbReference>
<evidence type="ECO:0000313" key="1">
    <source>
        <dbReference type="EMBL" id="DAD70544.1"/>
    </source>
</evidence>
<accession>A0A8S5LL16</accession>
<protein>
    <submittedName>
        <fullName evidence="1">Carboxymuconolactone decarboxylase family protein</fullName>
    </submittedName>
</protein>